<reference evidence="7" key="1">
    <citation type="journal article" date="2021" name="Mol. Ecol. Resour.">
        <title>Apolygus lucorum genome provides insights into omnivorousness and mesophyll feeding.</title>
        <authorList>
            <person name="Liu Y."/>
            <person name="Liu H."/>
            <person name="Wang H."/>
            <person name="Huang T."/>
            <person name="Liu B."/>
            <person name="Yang B."/>
            <person name="Yin L."/>
            <person name="Li B."/>
            <person name="Zhang Y."/>
            <person name="Zhang S."/>
            <person name="Jiang F."/>
            <person name="Zhang X."/>
            <person name="Ren Y."/>
            <person name="Wang B."/>
            <person name="Wang S."/>
            <person name="Lu Y."/>
            <person name="Wu K."/>
            <person name="Fan W."/>
            <person name="Wang G."/>
        </authorList>
    </citation>
    <scope>NUCLEOTIDE SEQUENCE</scope>
    <source>
        <strain evidence="7">12Hb</strain>
    </source>
</reference>
<comment type="similarity">
    <text evidence="2 4">Belongs to the AB hydrolase superfamily. Lipase family.</text>
</comment>
<feature type="compositionally biased region" description="Basic and acidic residues" evidence="5">
    <location>
        <begin position="1"/>
        <end position="15"/>
    </location>
</feature>
<comment type="subcellular location">
    <subcellularLocation>
        <location evidence="1">Secreted</location>
    </subcellularLocation>
</comment>
<feature type="region of interest" description="Disordered" evidence="5">
    <location>
        <begin position="645"/>
        <end position="667"/>
    </location>
</feature>
<dbReference type="PANTHER" id="PTHR11610:SF178">
    <property type="entry name" value="LIPASE MEMBER H-A-LIKE PROTEIN"/>
    <property type="match status" value="1"/>
</dbReference>
<dbReference type="GO" id="GO:0016298">
    <property type="term" value="F:lipase activity"/>
    <property type="evidence" value="ECO:0007669"/>
    <property type="project" value="InterPro"/>
</dbReference>
<organism evidence="7 8">
    <name type="scientific">Apolygus lucorum</name>
    <name type="common">Small green plant bug</name>
    <name type="synonym">Lygocoris lucorum</name>
    <dbReference type="NCBI Taxonomy" id="248454"/>
    <lineage>
        <taxon>Eukaryota</taxon>
        <taxon>Metazoa</taxon>
        <taxon>Ecdysozoa</taxon>
        <taxon>Arthropoda</taxon>
        <taxon>Hexapoda</taxon>
        <taxon>Insecta</taxon>
        <taxon>Pterygota</taxon>
        <taxon>Neoptera</taxon>
        <taxon>Paraneoptera</taxon>
        <taxon>Hemiptera</taxon>
        <taxon>Heteroptera</taxon>
        <taxon>Panheteroptera</taxon>
        <taxon>Cimicomorpha</taxon>
        <taxon>Miridae</taxon>
        <taxon>Mirini</taxon>
        <taxon>Apolygus</taxon>
    </lineage>
</organism>
<dbReference type="EMBL" id="WIXP02000005">
    <property type="protein sequence ID" value="KAF6210817.1"/>
    <property type="molecule type" value="Genomic_DNA"/>
</dbReference>
<evidence type="ECO:0000256" key="2">
    <source>
        <dbReference type="ARBA" id="ARBA00010701"/>
    </source>
</evidence>
<dbReference type="InterPro" id="IPR000734">
    <property type="entry name" value="TAG_lipase"/>
</dbReference>
<gene>
    <name evidence="7" type="ORF">GE061_013928</name>
</gene>
<keyword evidence="3" id="KW-0964">Secreted</keyword>
<dbReference type="PANTHER" id="PTHR11610">
    <property type="entry name" value="LIPASE"/>
    <property type="match status" value="1"/>
</dbReference>
<feature type="region of interest" description="Disordered" evidence="5">
    <location>
        <begin position="1"/>
        <end position="79"/>
    </location>
</feature>
<feature type="compositionally biased region" description="Basic residues" evidence="5">
    <location>
        <begin position="31"/>
        <end position="48"/>
    </location>
</feature>
<dbReference type="InterPro" id="IPR029058">
    <property type="entry name" value="AB_hydrolase_fold"/>
</dbReference>
<dbReference type="Pfam" id="PF00151">
    <property type="entry name" value="Lipase"/>
    <property type="match status" value="2"/>
</dbReference>
<evidence type="ECO:0000259" key="6">
    <source>
        <dbReference type="Pfam" id="PF00151"/>
    </source>
</evidence>
<feature type="region of interest" description="Disordered" evidence="5">
    <location>
        <begin position="174"/>
        <end position="195"/>
    </location>
</feature>
<evidence type="ECO:0000256" key="5">
    <source>
        <dbReference type="SAM" id="MobiDB-lite"/>
    </source>
</evidence>
<proteinExistence type="inferred from homology"/>
<accession>A0A8S9XPF0</accession>
<dbReference type="PRINTS" id="PR00821">
    <property type="entry name" value="TAGLIPASE"/>
</dbReference>
<name>A0A8S9XPF0_APOLU</name>
<evidence type="ECO:0000313" key="7">
    <source>
        <dbReference type="EMBL" id="KAF6210817.1"/>
    </source>
</evidence>
<evidence type="ECO:0000313" key="8">
    <source>
        <dbReference type="Proteomes" id="UP000466442"/>
    </source>
</evidence>
<dbReference type="OrthoDB" id="199913at2759"/>
<dbReference type="FunFam" id="3.40.50.1820:FF:000076">
    <property type="entry name" value="phospholipase A1"/>
    <property type="match status" value="1"/>
</dbReference>
<dbReference type="Proteomes" id="UP000466442">
    <property type="component" value="Linkage Group LG5"/>
</dbReference>
<dbReference type="AlphaFoldDB" id="A0A8S9XPF0"/>
<dbReference type="InterPro" id="IPR033906">
    <property type="entry name" value="Lipase_N"/>
</dbReference>
<dbReference type="SUPFAM" id="SSF53474">
    <property type="entry name" value="alpha/beta-Hydrolases"/>
    <property type="match status" value="2"/>
</dbReference>
<dbReference type="CDD" id="cd00707">
    <property type="entry name" value="Pancreat_lipase_like"/>
    <property type="match status" value="2"/>
</dbReference>
<protein>
    <recommendedName>
        <fullName evidence="6">Lipase domain-containing protein</fullName>
    </recommendedName>
</protein>
<evidence type="ECO:0000256" key="3">
    <source>
        <dbReference type="ARBA" id="ARBA00022525"/>
    </source>
</evidence>
<feature type="compositionally biased region" description="Polar residues" evidence="5">
    <location>
        <begin position="50"/>
        <end position="65"/>
    </location>
</feature>
<evidence type="ECO:0000256" key="4">
    <source>
        <dbReference type="RuleBase" id="RU004262"/>
    </source>
</evidence>
<dbReference type="GO" id="GO:0016042">
    <property type="term" value="P:lipid catabolic process"/>
    <property type="evidence" value="ECO:0007669"/>
    <property type="project" value="TreeGrafter"/>
</dbReference>
<sequence length="973" mass="108455">MNLLFTKKELREIFKPRTTTSSAHTPNPPAPHHRPSQPKGHGTRKGKPRASSTADLRPMQRSSNKPPQPATAKPPYTIPARKRILTAVTSAAHEYVTHNEPPRPRWNIRPIDLPTTRRRAQVLIDYYQAKNARRFDAYIPNFVHPNNIQIANEIGEVKGFEELIHNTITSLISPRPIPLQTSPSPGPKRRRRRGRKARALLSKLRSGQLLIITAVLSKKRRRATRSNRRRRTMRHTASTAALRSTPTALVLVSQFQLPNICSFYLYTAQPCGQRHLKINGAQVLEPVPYSHSEELVAGSISFPPSMKMLSLLVTVIVIPQIQGLVSEVPLVFMDVDSSTRAELSTGSCVYQVNQPCYSNSKIKFHLYTNNSGDRPFSLDLRKNQVPGDFNPDLPMKVVIHGFGARDLVDEIVQAYVEKGSYNVLAVDWEELSMRPCYFTAALNTRQVARCAGIAVASLRPKGSVHIVGFSLGAHIAGHTSRFMTEHLGRRANRISGLDPALPLYATPVDAKKLDRSDADFVDVIHTSVGIFGKLEPSGHSDFYVNGVAIQPGCNFFQVGNPALCSHGRATKLFAESIRNPDSFLGAPCPSFWYYVSGFCSTRVWQLTARMGDRADPKARGIYLVQTTDYPPYTIDSMDLQRAPQRTDLVASSRSEGRESSSELPQPQMWPNCKAVRYTEKCDGTYVQLYLHTRRGSEAVEVTDDTNNITSTKFNDLWPNIIVVHGYNSDMTLDALVSIKNEYLKSGDYNIWAADFPRLVKNPCYPYAVYNVQYIARCISLLVKGIRAVSIEPHIHVVGFSLGAHVAGRIGYEVRDKKVDRVTGLDPALPLFFGSNPGERLSKSDAKFVDVVHTNMFMQGHYSALGHVDFYMNGGTFQPGCTGGPERSGCDHHRAAIYFAESINSKSGFWGKRCSGLIQIMMNRCPDQPPYEQMGDHVSLSAQGQYYVKTGSDSPYAIGYPNRTAALKIVRRRS</sequence>
<dbReference type="Gene3D" id="3.40.50.1820">
    <property type="entry name" value="alpha/beta hydrolase"/>
    <property type="match status" value="2"/>
</dbReference>
<comment type="caution">
    <text evidence="7">The sequence shown here is derived from an EMBL/GenBank/DDBJ whole genome shotgun (WGS) entry which is preliminary data.</text>
</comment>
<keyword evidence="8" id="KW-1185">Reference proteome</keyword>
<dbReference type="InterPro" id="IPR013818">
    <property type="entry name" value="Lipase"/>
</dbReference>
<feature type="domain" description="Lipase" evidence="6">
    <location>
        <begin position="682"/>
        <end position="955"/>
    </location>
</feature>
<dbReference type="GO" id="GO:0005615">
    <property type="term" value="C:extracellular space"/>
    <property type="evidence" value="ECO:0007669"/>
    <property type="project" value="TreeGrafter"/>
</dbReference>
<evidence type="ECO:0000256" key="1">
    <source>
        <dbReference type="ARBA" id="ARBA00004613"/>
    </source>
</evidence>
<feature type="domain" description="Lipase" evidence="6">
    <location>
        <begin position="358"/>
        <end position="615"/>
    </location>
</feature>